<dbReference type="GO" id="GO:0030527">
    <property type="term" value="F:structural constituent of chromatin"/>
    <property type="evidence" value="ECO:0007669"/>
    <property type="project" value="InterPro"/>
</dbReference>
<sequence length="62" mass="7083">MTEELLKEIRRVSEALLTDGALQNERNNKAAGVRARKASLELERLTKAFRKASLETDKERNL</sequence>
<dbReference type="GO" id="GO:0003677">
    <property type="term" value="F:DNA binding"/>
    <property type="evidence" value="ECO:0007669"/>
    <property type="project" value="InterPro"/>
</dbReference>
<dbReference type="Proteomes" id="UP000823612">
    <property type="component" value="Unassembled WGS sequence"/>
</dbReference>
<reference evidence="3" key="2">
    <citation type="journal article" date="2021" name="PeerJ">
        <title>Extensive microbial diversity within the chicken gut microbiome revealed by metagenomics and culture.</title>
        <authorList>
            <person name="Gilroy R."/>
            <person name="Ravi A."/>
            <person name="Getino M."/>
            <person name="Pursley I."/>
            <person name="Horton D.L."/>
            <person name="Alikhan N.F."/>
            <person name="Baker D."/>
            <person name="Gharbi K."/>
            <person name="Hall N."/>
            <person name="Watson M."/>
            <person name="Adriaenssens E.M."/>
            <person name="Foster-Nyarko E."/>
            <person name="Jarju S."/>
            <person name="Secka A."/>
            <person name="Antonio M."/>
            <person name="Oren A."/>
            <person name="Chaudhuri R.R."/>
            <person name="La Ragione R."/>
            <person name="Hildebrand F."/>
            <person name="Pallen M.J."/>
        </authorList>
    </citation>
    <scope>NUCLEOTIDE SEQUENCE</scope>
    <source>
        <strain evidence="3">2889</strain>
    </source>
</reference>
<dbReference type="EMBL" id="JADIMZ010000092">
    <property type="protein sequence ID" value="MBO8432852.1"/>
    <property type="molecule type" value="Genomic_DNA"/>
</dbReference>
<evidence type="ECO:0000313" key="3">
    <source>
        <dbReference type="EMBL" id="MBO8432852.1"/>
    </source>
</evidence>
<name>A0A9D9DTD5_9BACT</name>
<reference evidence="3" key="1">
    <citation type="submission" date="2020-10" db="EMBL/GenBank/DDBJ databases">
        <authorList>
            <person name="Gilroy R."/>
        </authorList>
    </citation>
    <scope>NUCLEOTIDE SEQUENCE</scope>
    <source>
        <strain evidence="3">2889</strain>
    </source>
</reference>
<dbReference type="InterPro" id="IPR010886">
    <property type="entry name" value="Hc1"/>
</dbReference>
<comment type="function">
    <text evidence="1">Might have a role analogous to that of eukaryotic histone proteins.</text>
</comment>
<dbReference type="AlphaFoldDB" id="A0A9D9DTD5"/>
<evidence type="ECO:0000256" key="1">
    <source>
        <dbReference type="ARBA" id="ARBA00002333"/>
    </source>
</evidence>
<comment type="caution">
    <text evidence="3">The sequence shown here is derived from an EMBL/GenBank/DDBJ whole genome shotgun (WGS) entry which is preliminary data.</text>
</comment>
<evidence type="ECO:0000256" key="2">
    <source>
        <dbReference type="ARBA" id="ARBA00008424"/>
    </source>
</evidence>
<proteinExistence type="inferred from homology"/>
<gene>
    <name evidence="3" type="ORF">IAB08_06120</name>
</gene>
<comment type="similarity">
    <text evidence="2">Belongs to the histone H1/H5 family. HCT subfamily.</text>
</comment>
<accession>A0A9D9DTD5</accession>
<organism evidence="3 4">
    <name type="scientific">Candidatus Pullibacteroides excrementavium</name>
    <dbReference type="NCBI Taxonomy" id="2840905"/>
    <lineage>
        <taxon>Bacteria</taxon>
        <taxon>Pseudomonadati</taxon>
        <taxon>Bacteroidota</taxon>
        <taxon>Bacteroidia</taxon>
        <taxon>Bacteroidales</taxon>
        <taxon>Candidatus Pullibacteroides</taxon>
    </lineage>
</organism>
<evidence type="ECO:0000313" key="4">
    <source>
        <dbReference type="Proteomes" id="UP000823612"/>
    </source>
</evidence>
<dbReference type="Pfam" id="PF07432">
    <property type="entry name" value="Hc1"/>
    <property type="match status" value="1"/>
</dbReference>
<protein>
    <submittedName>
        <fullName evidence="3">Histone H1</fullName>
    </submittedName>
</protein>